<keyword evidence="2" id="KW-1185">Reference proteome</keyword>
<accession>A0A0D8FYJ8</accession>
<organism evidence="1 2">
    <name type="scientific">Ferrimicrobium acidiphilum DSM 19497</name>
    <dbReference type="NCBI Taxonomy" id="1121877"/>
    <lineage>
        <taxon>Bacteria</taxon>
        <taxon>Bacillati</taxon>
        <taxon>Actinomycetota</taxon>
        <taxon>Acidimicrobiia</taxon>
        <taxon>Acidimicrobiales</taxon>
        <taxon>Acidimicrobiaceae</taxon>
        <taxon>Ferrimicrobium</taxon>
    </lineage>
</organism>
<name>A0A0D8FYJ8_9ACTN</name>
<evidence type="ECO:0000313" key="2">
    <source>
        <dbReference type="Proteomes" id="UP000032336"/>
    </source>
</evidence>
<proteinExistence type="predicted"/>
<sequence length="64" mass="6944">MVPRSWLLCQGVLSCMRTVVSGAGALEVAQMHAILDSLPGDRGRVLDYLTRTLGFRVEISPGQD</sequence>
<dbReference type="AlphaFoldDB" id="A0A0D8FYJ8"/>
<dbReference type="EMBL" id="JXUW01000005">
    <property type="protein sequence ID" value="KJE77457.1"/>
    <property type="molecule type" value="Genomic_DNA"/>
</dbReference>
<gene>
    <name evidence="1" type="ORF">FEAC_08910</name>
</gene>
<reference evidence="1 2" key="1">
    <citation type="submission" date="2015-01" db="EMBL/GenBank/DDBJ databases">
        <title>Draft genome of the acidophilic iron oxidizer Ferrimicrobium acidiphilum strain T23.</title>
        <authorList>
            <person name="Poehlein A."/>
            <person name="Eisen S."/>
            <person name="Schloemann M."/>
            <person name="Johnson B.D."/>
            <person name="Daniel R."/>
            <person name="Muehling M."/>
        </authorList>
    </citation>
    <scope>NUCLEOTIDE SEQUENCE [LARGE SCALE GENOMIC DNA]</scope>
    <source>
        <strain evidence="1 2">T23</strain>
    </source>
</reference>
<protein>
    <submittedName>
        <fullName evidence="1">Uncharacterized protein</fullName>
    </submittedName>
</protein>
<comment type="caution">
    <text evidence="1">The sequence shown here is derived from an EMBL/GenBank/DDBJ whole genome shotgun (WGS) entry which is preliminary data.</text>
</comment>
<dbReference type="Proteomes" id="UP000032336">
    <property type="component" value="Unassembled WGS sequence"/>
</dbReference>
<evidence type="ECO:0000313" key="1">
    <source>
        <dbReference type="EMBL" id="KJE77457.1"/>
    </source>
</evidence>
<dbReference type="PROSITE" id="PS51257">
    <property type="entry name" value="PROKAR_LIPOPROTEIN"/>
    <property type="match status" value="1"/>
</dbReference>